<reference evidence="1 2" key="1">
    <citation type="submission" date="2021-08" db="EMBL/GenBank/DDBJ databases">
        <authorList>
            <person name="Zhang D."/>
            <person name="Zhang A."/>
            <person name="Wang L."/>
        </authorList>
    </citation>
    <scope>NUCLEOTIDE SEQUENCE [LARGE SCALE GENOMIC DNA]</scope>
    <source>
        <strain evidence="1 2">WL0086</strain>
    </source>
</reference>
<accession>A0ABZ1CAA0</accession>
<dbReference type="Proteomes" id="UP000738431">
    <property type="component" value="Chromosome"/>
</dbReference>
<name>A0ABZ1CAA0_9BACT</name>
<reference evidence="1 2" key="2">
    <citation type="submission" date="2023-12" db="EMBL/GenBank/DDBJ databases">
        <title>Description of an unclassified Opitutus bacterium of Verrucomicrobiota.</title>
        <authorList>
            <person name="Zhang D.-F."/>
        </authorList>
    </citation>
    <scope>NUCLEOTIDE SEQUENCE [LARGE SCALE GENOMIC DNA]</scope>
    <source>
        <strain evidence="1 2">WL0086</strain>
    </source>
</reference>
<protein>
    <recommendedName>
        <fullName evidence="3">IPTL-CTERM protein sorting domain-containing protein</fullName>
    </recommendedName>
</protein>
<dbReference type="EMBL" id="CP139781">
    <property type="protein sequence ID" value="WRQ88428.1"/>
    <property type="molecule type" value="Genomic_DNA"/>
</dbReference>
<sequence length="227" mass="24239">MPALFFACAAVAAADTMVIPLTTANDGISIETRRPDFSWQPQRFDEAAPSLPVGRTCNPAKGERTRAFLQVPLANLPDSPAIERVTLHLFVEAPATTPTETDAAPCATLQHVSSTTADGQAGQQLDQAMGGAYPLGATQGGWLKFDITADVARDRMDGAAASAFVIPPCAGATAGIRSADFADPDFHPYLEVDWTSAEDNWRWGVFVGLGVLFLLTMNTSSRRRMEP</sequence>
<keyword evidence="2" id="KW-1185">Reference proteome</keyword>
<evidence type="ECO:0000313" key="1">
    <source>
        <dbReference type="EMBL" id="WRQ88428.1"/>
    </source>
</evidence>
<gene>
    <name evidence="1" type="ORF">K1X11_003365</name>
</gene>
<evidence type="ECO:0008006" key="3">
    <source>
        <dbReference type="Google" id="ProtNLM"/>
    </source>
</evidence>
<proteinExistence type="predicted"/>
<evidence type="ECO:0000313" key="2">
    <source>
        <dbReference type="Proteomes" id="UP000738431"/>
    </source>
</evidence>
<organism evidence="1 2">
    <name type="scientific">Actomonas aquatica</name>
    <dbReference type="NCBI Taxonomy" id="2866162"/>
    <lineage>
        <taxon>Bacteria</taxon>
        <taxon>Pseudomonadati</taxon>
        <taxon>Verrucomicrobiota</taxon>
        <taxon>Opitutia</taxon>
        <taxon>Opitutales</taxon>
        <taxon>Opitutaceae</taxon>
        <taxon>Actomonas</taxon>
    </lineage>
</organism>
<dbReference type="RefSeq" id="WP_324726076.1">
    <property type="nucleotide sequence ID" value="NZ_CP139781.1"/>
</dbReference>